<organism evidence="1 2">
    <name type="scientific">Paraphoma chrysanthemicola</name>
    <dbReference type="NCBI Taxonomy" id="798071"/>
    <lineage>
        <taxon>Eukaryota</taxon>
        <taxon>Fungi</taxon>
        <taxon>Dikarya</taxon>
        <taxon>Ascomycota</taxon>
        <taxon>Pezizomycotina</taxon>
        <taxon>Dothideomycetes</taxon>
        <taxon>Pleosporomycetidae</taxon>
        <taxon>Pleosporales</taxon>
        <taxon>Pleosporineae</taxon>
        <taxon>Phaeosphaeriaceae</taxon>
        <taxon>Paraphoma</taxon>
    </lineage>
</organism>
<dbReference type="Proteomes" id="UP000813461">
    <property type="component" value="Unassembled WGS sequence"/>
</dbReference>
<sequence>MLKVASQSDDYTTSTAPLQADVDYFQPVSYHLSSHQAKIAANTLDSRTCKHIVELTRHAVDYGQNQNQNQPALRLAQMYQNLIKLPVRCGITCHTHPSKPPSSPALASLLTGPCASQSLPTSPTSSCYSQDDVEYSVHTIQDPPASEHADSVPTAEDDLRKHPALKNARRAGRSSHIRVKSIKAKTKPSANIEVLRCSVGSRRLLDQIGDDYKEKMCFGHVHARMPADLVRVCPIWGDEQKWWRKSKGGKGY</sequence>
<reference evidence="1" key="1">
    <citation type="journal article" date="2021" name="Nat. Commun.">
        <title>Genetic determinants of endophytism in the Arabidopsis root mycobiome.</title>
        <authorList>
            <person name="Mesny F."/>
            <person name="Miyauchi S."/>
            <person name="Thiergart T."/>
            <person name="Pickel B."/>
            <person name="Atanasova L."/>
            <person name="Karlsson M."/>
            <person name="Huettel B."/>
            <person name="Barry K.W."/>
            <person name="Haridas S."/>
            <person name="Chen C."/>
            <person name="Bauer D."/>
            <person name="Andreopoulos W."/>
            <person name="Pangilinan J."/>
            <person name="LaButti K."/>
            <person name="Riley R."/>
            <person name="Lipzen A."/>
            <person name="Clum A."/>
            <person name="Drula E."/>
            <person name="Henrissat B."/>
            <person name="Kohler A."/>
            <person name="Grigoriev I.V."/>
            <person name="Martin F.M."/>
            <person name="Hacquard S."/>
        </authorList>
    </citation>
    <scope>NUCLEOTIDE SEQUENCE</scope>
    <source>
        <strain evidence="1">MPI-SDFR-AT-0120</strain>
    </source>
</reference>
<accession>A0A8K0VW88</accession>
<comment type="caution">
    <text evidence="1">The sequence shown here is derived from an EMBL/GenBank/DDBJ whole genome shotgun (WGS) entry which is preliminary data.</text>
</comment>
<dbReference type="AlphaFoldDB" id="A0A8K0VW88"/>
<evidence type="ECO:0000313" key="2">
    <source>
        <dbReference type="Proteomes" id="UP000813461"/>
    </source>
</evidence>
<dbReference type="EMBL" id="JAGMVJ010000015">
    <property type="protein sequence ID" value="KAH7080656.1"/>
    <property type="molecule type" value="Genomic_DNA"/>
</dbReference>
<proteinExistence type="predicted"/>
<gene>
    <name evidence="1" type="ORF">FB567DRAFT_605944</name>
</gene>
<name>A0A8K0VW88_9PLEO</name>
<keyword evidence="2" id="KW-1185">Reference proteome</keyword>
<protein>
    <submittedName>
        <fullName evidence="1">Uncharacterized protein</fullName>
    </submittedName>
</protein>
<evidence type="ECO:0000313" key="1">
    <source>
        <dbReference type="EMBL" id="KAH7080656.1"/>
    </source>
</evidence>